<dbReference type="InterPro" id="IPR000209">
    <property type="entry name" value="Peptidase_S8/S53_dom"/>
</dbReference>
<organism evidence="8 9">
    <name type="scientific">Perkinsus olseni</name>
    <name type="common">Perkinsus atlanticus</name>
    <dbReference type="NCBI Taxonomy" id="32597"/>
    <lineage>
        <taxon>Eukaryota</taxon>
        <taxon>Sar</taxon>
        <taxon>Alveolata</taxon>
        <taxon>Perkinsozoa</taxon>
        <taxon>Perkinsea</taxon>
        <taxon>Perkinsida</taxon>
        <taxon>Perkinsidae</taxon>
        <taxon>Perkinsus</taxon>
    </lineage>
</organism>
<evidence type="ECO:0000256" key="2">
    <source>
        <dbReference type="ARBA" id="ARBA00022670"/>
    </source>
</evidence>
<comment type="similarity">
    <text evidence="1">Belongs to the peptidase S8 family.</text>
</comment>
<feature type="domain" description="Peptidase S8/S53" evidence="7">
    <location>
        <begin position="67"/>
        <end position="118"/>
    </location>
</feature>
<evidence type="ECO:0000259" key="7">
    <source>
        <dbReference type="Pfam" id="PF00082"/>
    </source>
</evidence>
<dbReference type="OrthoDB" id="206201at2759"/>
<reference evidence="8 9" key="1">
    <citation type="submission" date="2020-04" db="EMBL/GenBank/DDBJ databases">
        <title>Perkinsus olseni comparative genomics.</title>
        <authorList>
            <person name="Bogema D.R."/>
        </authorList>
    </citation>
    <scope>NUCLEOTIDE SEQUENCE [LARGE SCALE GENOMIC DNA]</scope>
    <source>
        <strain evidence="8">00978-12</strain>
    </source>
</reference>
<dbReference type="GO" id="GO:0004252">
    <property type="term" value="F:serine-type endopeptidase activity"/>
    <property type="evidence" value="ECO:0007669"/>
    <property type="project" value="UniProtKB-EC"/>
</dbReference>
<dbReference type="PANTHER" id="PTHR43806:SF11">
    <property type="entry name" value="CEREVISIN-RELATED"/>
    <property type="match status" value="1"/>
</dbReference>
<dbReference type="AlphaFoldDB" id="A0A7J6NB24"/>
<evidence type="ECO:0000313" key="9">
    <source>
        <dbReference type="Proteomes" id="UP000541610"/>
    </source>
</evidence>
<dbReference type="InterPro" id="IPR036852">
    <property type="entry name" value="Peptidase_S8/S53_dom_sf"/>
</dbReference>
<keyword evidence="2" id="KW-0645">Protease</keyword>
<evidence type="ECO:0000256" key="1">
    <source>
        <dbReference type="ARBA" id="ARBA00011073"/>
    </source>
</evidence>
<keyword evidence="4" id="KW-0720">Serine protease</keyword>
<name>A0A7J6NB24_PEROL</name>
<dbReference type="EC" id="3.4.21.62" evidence="6"/>
<accession>A0A7J6NB24</accession>
<comment type="catalytic activity">
    <reaction evidence="5">
        <text>Hydrolysis of proteins with broad specificity for peptide bonds, and a preference for a large uncharged residue in P1. Hydrolyzes peptide amides.</text>
        <dbReference type="EC" id="3.4.21.62"/>
    </reaction>
</comment>
<dbReference type="Proteomes" id="UP000541610">
    <property type="component" value="Unassembled WGS sequence"/>
</dbReference>
<evidence type="ECO:0000256" key="3">
    <source>
        <dbReference type="ARBA" id="ARBA00022801"/>
    </source>
</evidence>
<proteinExistence type="inferred from homology"/>
<comment type="caution">
    <text evidence="8">The sequence shown here is derived from an EMBL/GenBank/DDBJ whole genome shotgun (WGS) entry which is preliminary data.</text>
</comment>
<evidence type="ECO:0000313" key="8">
    <source>
        <dbReference type="EMBL" id="KAF4681055.1"/>
    </source>
</evidence>
<dbReference type="Gene3D" id="3.40.50.200">
    <property type="entry name" value="Peptidase S8/S53 domain"/>
    <property type="match status" value="2"/>
</dbReference>
<dbReference type="InterPro" id="IPR050131">
    <property type="entry name" value="Peptidase_S8_subtilisin-like"/>
</dbReference>
<evidence type="ECO:0000256" key="5">
    <source>
        <dbReference type="ARBA" id="ARBA00023529"/>
    </source>
</evidence>
<dbReference type="GO" id="GO:0006508">
    <property type="term" value="P:proteolysis"/>
    <property type="evidence" value="ECO:0007669"/>
    <property type="project" value="UniProtKB-KW"/>
</dbReference>
<evidence type="ECO:0000256" key="4">
    <source>
        <dbReference type="ARBA" id="ARBA00022825"/>
    </source>
</evidence>
<gene>
    <name evidence="8" type="primary">SUB2_22</name>
    <name evidence="8" type="ORF">FOZ60_012629</name>
</gene>
<keyword evidence="3" id="KW-0378">Hydrolase</keyword>
<dbReference type="InterPro" id="IPR023828">
    <property type="entry name" value="Peptidase_S8_Ser-AS"/>
</dbReference>
<evidence type="ECO:0000256" key="6">
    <source>
        <dbReference type="ARBA" id="ARBA00023619"/>
    </source>
</evidence>
<dbReference type="PROSITE" id="PS00138">
    <property type="entry name" value="SUBTILASE_SER"/>
    <property type="match status" value="1"/>
</dbReference>
<dbReference type="EMBL" id="JABANP010000548">
    <property type="protein sequence ID" value="KAF4681055.1"/>
    <property type="molecule type" value="Genomic_DNA"/>
</dbReference>
<dbReference type="PANTHER" id="PTHR43806">
    <property type="entry name" value="PEPTIDASE S8"/>
    <property type="match status" value="1"/>
</dbReference>
<dbReference type="SUPFAM" id="SSF52743">
    <property type="entry name" value="Subtilisin-like"/>
    <property type="match status" value="1"/>
</dbReference>
<sequence length="170" mass="17956">MSSNVRLVSLKVLDDNGYGSSWHVAKAMDMAVDIGVNIVSISLGYSSDGLLRKPFKAASDEGALDIQDTLQVSSFSNYGDYVDIAAYGAGVYIGNNMSAFGTSYACPLVSGALAILLAMGVKPKYAAGIITYNVDRFASPLRPLKKNAGALNPLKAVKMVIDYPVLRGAH</sequence>
<dbReference type="Pfam" id="PF00082">
    <property type="entry name" value="Peptidase_S8"/>
    <property type="match status" value="1"/>
</dbReference>
<protein>
    <recommendedName>
        <fullName evidence="6">subtilisin</fullName>
        <ecNumber evidence="6">3.4.21.62</ecNumber>
    </recommendedName>
</protein>